<gene>
    <name evidence="1" type="ORF">MUN79_20205</name>
</gene>
<dbReference type="Proteomes" id="UP000831796">
    <property type="component" value="Chromosome"/>
</dbReference>
<dbReference type="EMBL" id="CP095046">
    <property type="protein sequence ID" value="UOQ70978.1"/>
    <property type="molecule type" value="Genomic_DNA"/>
</dbReference>
<dbReference type="AlphaFoldDB" id="A0A8T9Q506"/>
<evidence type="ECO:0000313" key="2">
    <source>
        <dbReference type="Proteomes" id="UP000831796"/>
    </source>
</evidence>
<accession>A0A8T9Q506</accession>
<name>A0A8T9Q506_9BACT</name>
<dbReference type="KEGG" id="hcu:MUN79_20205"/>
<evidence type="ECO:0000313" key="1">
    <source>
        <dbReference type="EMBL" id="UOQ70978.1"/>
    </source>
</evidence>
<protein>
    <submittedName>
        <fullName evidence="1">Uncharacterized protein</fullName>
    </submittedName>
</protein>
<keyword evidence="2" id="KW-1185">Reference proteome</keyword>
<sequence>MEILPDLPPTGRLRLQDLLLNWPLKDFVKGVVGLFGLTQQTDPYTRVVSFTPTGPALAASLAMAPDWQPRLDASEPTIRLFHLPGVVQRNDYRYKEDSANPDSAQGLGDDFLLCPDTTLERSQEALTLPWAATAVGTSGLLLLPVYKLRLGAASVEPQYDKQSPVPRLVIHEQVRTVTVTDGTARANISPRVSTFAGLSFAFATDLLPAYYAHLRAVYARPLILKPAVRLSAQQVMDFNQLVPV</sequence>
<dbReference type="RefSeq" id="WP_244674391.1">
    <property type="nucleotide sequence ID" value="NZ_CP095046.1"/>
</dbReference>
<proteinExistence type="predicted"/>
<organism evidence="1 2">
    <name type="scientific">Hymenobacter cellulosilyticus</name>
    <dbReference type="NCBI Taxonomy" id="2932248"/>
    <lineage>
        <taxon>Bacteria</taxon>
        <taxon>Pseudomonadati</taxon>
        <taxon>Bacteroidota</taxon>
        <taxon>Cytophagia</taxon>
        <taxon>Cytophagales</taxon>
        <taxon>Hymenobacteraceae</taxon>
        <taxon>Hymenobacter</taxon>
    </lineage>
</organism>
<reference evidence="1" key="1">
    <citation type="submission" date="2022-04" db="EMBL/GenBank/DDBJ databases">
        <title>Hymenobacter sp. isolated from the air.</title>
        <authorList>
            <person name="Won M."/>
            <person name="Lee C.-M."/>
            <person name="Woen H.-Y."/>
            <person name="Kwon S.-W."/>
        </authorList>
    </citation>
    <scope>NUCLEOTIDE SEQUENCE</scope>
    <source>
        <strain evidence="1">5116S-3</strain>
    </source>
</reference>